<accession>K2PHM9</accession>
<dbReference type="STRING" id="721133.SAMN05216176_103429"/>
<reference evidence="2 3" key="1">
    <citation type="journal article" date="2012" name="J. Bacteriol.">
        <title>Genome Sequence of Nitratireductor indicus Type Strain C115.</title>
        <authorList>
            <person name="Lai Q."/>
            <person name="Li G."/>
            <person name="Yu Z."/>
            <person name="Shao Z."/>
        </authorList>
    </citation>
    <scope>NUCLEOTIDE SEQUENCE [LARGE SCALE GENOMIC DNA]</scope>
    <source>
        <strain evidence="2 3">C115</strain>
    </source>
</reference>
<protein>
    <recommendedName>
        <fullName evidence="1">DUF6456 domain-containing protein</fullName>
    </recommendedName>
</protein>
<dbReference type="RefSeq" id="WP_009452162.1">
    <property type="nucleotide sequence ID" value="NZ_AMSI01000016.1"/>
</dbReference>
<evidence type="ECO:0000313" key="3">
    <source>
        <dbReference type="Proteomes" id="UP000007374"/>
    </source>
</evidence>
<evidence type="ECO:0000313" key="2">
    <source>
        <dbReference type="EMBL" id="EKF40617.1"/>
    </source>
</evidence>
<proteinExistence type="predicted"/>
<dbReference type="PATRIC" id="fig|1231190.3.peg.4079"/>
<dbReference type="AlphaFoldDB" id="K2PHM9"/>
<evidence type="ECO:0000259" key="1">
    <source>
        <dbReference type="Pfam" id="PF20057"/>
    </source>
</evidence>
<dbReference type="Proteomes" id="UP000007374">
    <property type="component" value="Unassembled WGS sequence"/>
</dbReference>
<name>K2PHM9_9HYPH</name>
<gene>
    <name evidence="2" type="ORF">NA8A_19750</name>
</gene>
<comment type="caution">
    <text evidence="2">The sequence shown here is derived from an EMBL/GenBank/DDBJ whole genome shotgun (WGS) entry which is preliminary data.</text>
</comment>
<dbReference type="OrthoDB" id="7476630at2"/>
<keyword evidence="3" id="KW-1185">Reference proteome</keyword>
<dbReference type="EMBL" id="AMSI01000016">
    <property type="protein sequence ID" value="EKF40617.1"/>
    <property type="molecule type" value="Genomic_DNA"/>
</dbReference>
<dbReference type="Pfam" id="PF20057">
    <property type="entry name" value="DUF6456"/>
    <property type="match status" value="1"/>
</dbReference>
<dbReference type="eggNOG" id="COG0583">
    <property type="taxonomic scope" value="Bacteria"/>
</dbReference>
<sequence>MADGGKQERERVDRERLRAIRFLRGGPVRLRDSTQSGRVLLESDERGTVSLSVSVLEGLKKEGLVPPGQGDCVEVTAAGLAFGRRAAAPSDPFRAQHWDLERQVVAQGDEAQKITVNLAESPLAGLARHRTRKGEMFLGPAEVGAGERLRSDYTRGQIMPRLGANWITSVTAGKRSAGKGGAVELTEAALAARQRVDRALDAVGPELAGILVDICCFLKGMEQVERERGWPARSAKIVLKTALGVLARHYNPPGERPAGRPAAILHWGDEGYRPRMP</sequence>
<dbReference type="InterPro" id="IPR045599">
    <property type="entry name" value="DUF6456"/>
</dbReference>
<organism evidence="2 3">
    <name type="scientific">Nitratireductor indicus C115</name>
    <dbReference type="NCBI Taxonomy" id="1231190"/>
    <lineage>
        <taxon>Bacteria</taxon>
        <taxon>Pseudomonadati</taxon>
        <taxon>Pseudomonadota</taxon>
        <taxon>Alphaproteobacteria</taxon>
        <taxon>Hyphomicrobiales</taxon>
        <taxon>Phyllobacteriaceae</taxon>
        <taxon>Nitratireductor</taxon>
    </lineage>
</organism>
<feature type="domain" description="DUF6456" evidence="1">
    <location>
        <begin position="115"/>
        <end position="251"/>
    </location>
</feature>